<dbReference type="PANTHER" id="PTHR24123:SF33">
    <property type="entry name" value="PROTEIN HOS4"/>
    <property type="match status" value="1"/>
</dbReference>
<name>A0A135SQ91_9PEZI</name>
<feature type="repeat" description="ANK" evidence="3">
    <location>
        <begin position="792"/>
        <end position="824"/>
    </location>
</feature>
<dbReference type="EMBL" id="JFBX01000473">
    <property type="protein sequence ID" value="KXH38056.1"/>
    <property type="molecule type" value="Genomic_DNA"/>
</dbReference>
<dbReference type="AlphaFoldDB" id="A0A135SQ91"/>
<evidence type="ECO:0000256" key="1">
    <source>
        <dbReference type="ARBA" id="ARBA00022737"/>
    </source>
</evidence>
<dbReference type="SUPFAM" id="SSF48403">
    <property type="entry name" value="Ankyrin repeat"/>
    <property type="match status" value="2"/>
</dbReference>
<dbReference type="PANTHER" id="PTHR24123">
    <property type="entry name" value="ANKYRIN REPEAT-CONTAINING"/>
    <property type="match status" value="1"/>
</dbReference>
<gene>
    <name evidence="5" type="ORF">CSIM01_04546</name>
</gene>
<keyword evidence="1" id="KW-0677">Repeat</keyword>
<evidence type="ECO:0000256" key="2">
    <source>
        <dbReference type="ARBA" id="ARBA00023043"/>
    </source>
</evidence>
<evidence type="ECO:0000313" key="6">
    <source>
        <dbReference type="Proteomes" id="UP000070328"/>
    </source>
</evidence>
<evidence type="ECO:0000256" key="3">
    <source>
        <dbReference type="PROSITE-ProRule" id="PRU00023"/>
    </source>
</evidence>
<feature type="repeat" description="ANK" evidence="3">
    <location>
        <begin position="975"/>
        <end position="1007"/>
    </location>
</feature>
<proteinExistence type="predicted"/>
<accession>A0A135SQ91</accession>
<dbReference type="Gene3D" id="1.25.40.20">
    <property type="entry name" value="Ankyrin repeat-containing domain"/>
    <property type="match status" value="4"/>
</dbReference>
<dbReference type="Pfam" id="PF12796">
    <property type="entry name" value="Ank_2"/>
    <property type="match status" value="2"/>
</dbReference>
<dbReference type="InterPro" id="IPR051165">
    <property type="entry name" value="Multifunctional_ANK_Repeat"/>
</dbReference>
<dbReference type="InterPro" id="IPR002110">
    <property type="entry name" value="Ankyrin_rpt"/>
</dbReference>
<comment type="caution">
    <text evidence="5">The sequence shown here is derived from an EMBL/GenBank/DDBJ whole genome shotgun (WGS) entry which is preliminary data.</text>
</comment>
<organism evidence="5 6">
    <name type="scientific">Colletotrichum simmondsii</name>
    <dbReference type="NCBI Taxonomy" id="703756"/>
    <lineage>
        <taxon>Eukaryota</taxon>
        <taxon>Fungi</taxon>
        <taxon>Dikarya</taxon>
        <taxon>Ascomycota</taxon>
        <taxon>Pezizomycotina</taxon>
        <taxon>Sordariomycetes</taxon>
        <taxon>Hypocreomycetidae</taxon>
        <taxon>Glomerellales</taxon>
        <taxon>Glomerellaceae</taxon>
        <taxon>Colletotrichum</taxon>
        <taxon>Colletotrichum acutatum species complex</taxon>
    </lineage>
</organism>
<dbReference type="InterPro" id="IPR036770">
    <property type="entry name" value="Ankyrin_rpt-contain_sf"/>
</dbReference>
<feature type="repeat" description="ANK" evidence="3">
    <location>
        <begin position="1049"/>
        <end position="1081"/>
    </location>
</feature>
<dbReference type="Pfam" id="PF14420">
    <property type="entry name" value="Clr5"/>
    <property type="match status" value="1"/>
</dbReference>
<evidence type="ECO:0000313" key="5">
    <source>
        <dbReference type="EMBL" id="KXH38056.1"/>
    </source>
</evidence>
<dbReference type="OrthoDB" id="539213at2759"/>
<feature type="domain" description="Clr5" evidence="4">
    <location>
        <begin position="5"/>
        <end position="47"/>
    </location>
</feature>
<keyword evidence="6" id="KW-1185">Reference proteome</keyword>
<sequence length="1183" mass="130833">MSGIEWERWHDEITQLYVTEHRSAEETIKTLNQRHELRITIKQFKKRYSGLKNVSANEWRAIKREMQKQKAAGKECLLFLNGRQLGPDRVAREMRRYSGIRGRDVEDGGAPIDIGINTTGQHRLELRTKVFESGISPDIGSSILRFPSPADVTRIAASCGPNLANANSSSAELYFVDFDFSNISMSTPCLTELLFQKSPRDTLHAQSIPRPLPTGNNGITTSAVTQQRYPTPESFIPEFGLSDSSMALRSRSKISARFLRMLHGMALDISQVNHFMKALERDIRTFATKVDQVRWPSWWQELDSDSGSGWMTLASGDPSLLLLKPIYFIAENVLRRSENGLEHHDNAGAKDCQIALCQDQRLLNLLFSAVLHLICNNIAGISPIPSFLQWVTEMNVLDRLAIYLKMNSGDADALLEAAVCRLNLGLSADSPFLSPWRSERKIGWWEQLIEFFDKNGLGLSKKVSSLLLHALARVSTISSARLLLAHGADINVIAPIRHGSVITHSRPPVLPLGSPLLQAIYSENFDMAEFLIEEGCDIDRCYRGNPPELLYNALSISISERPREPRFADLLLQKGAQLHPSIKIDLQPLQATLEYASNDKKYPLLRQWIRHHLPLIDLVVQAANVGSLELSKVLLKHDILQEAALECALRRAVKMQNALAVQTLLQRGVDSNPPPCQIECSNLLGIDEGLVGLAPICLTNNTDLEERNIIFLLLRAGADAPRHILIDMFQADTHLPSIDDEMLLLYSLLGLKVLSTPVIGASLLEYAVKIRSLISCAYLLDLKAPLNYHGAHRMSCLQQAARQGNLLLTRFFLERGADVNFAAHEDGGRTALQSAIEYHANPVAECLLSAGADVKADPAKRNGVTVLEALAKSNKSQFYPRFAAGVWRTARPDYPDYQSDKISKLGRFRNLVAMGAPVNRLNGDDSSLLHHLVYNFHYECLQLALGLGARTEARWHVDINKHELQDELEHETSKDSKTPLQLASYLDEVEAARLLLKYKADINARPSDECGRTALQAATCNFRQQCGHAMLQLLLSFGADINAPPAKKGGLTALQGAAISGDLGIVKMLLERGADINAPAAAENGRTAIEGAAEHGRLDMVEFLLENGARGDPETGFSRAIELAEAEIHFGVAKVLREHVAMSALLDFDLANATSSDLVEPLPSPGVVFSDEALADFNFEMPS</sequence>
<evidence type="ECO:0000259" key="4">
    <source>
        <dbReference type="Pfam" id="PF14420"/>
    </source>
</evidence>
<dbReference type="Proteomes" id="UP000070328">
    <property type="component" value="Unassembled WGS sequence"/>
</dbReference>
<feature type="repeat" description="ANK" evidence="3">
    <location>
        <begin position="827"/>
        <end position="859"/>
    </location>
</feature>
<protein>
    <recommendedName>
        <fullName evidence="4">Clr5 domain-containing protein</fullName>
    </recommendedName>
</protein>
<dbReference type="SMART" id="SM00248">
    <property type="entry name" value="ANK"/>
    <property type="match status" value="10"/>
</dbReference>
<dbReference type="Pfam" id="PF00023">
    <property type="entry name" value="Ank"/>
    <property type="match status" value="1"/>
</dbReference>
<dbReference type="PROSITE" id="PS50088">
    <property type="entry name" value="ANK_REPEAT"/>
    <property type="match status" value="6"/>
</dbReference>
<feature type="repeat" description="ANK" evidence="3">
    <location>
        <begin position="1010"/>
        <end position="1046"/>
    </location>
</feature>
<reference evidence="5 6" key="1">
    <citation type="submission" date="2014-02" db="EMBL/GenBank/DDBJ databases">
        <title>The genome sequence of Colletotrichum simmondsii CBS122122.</title>
        <authorList>
            <person name="Baroncelli R."/>
            <person name="Thon M.R."/>
        </authorList>
    </citation>
    <scope>NUCLEOTIDE SEQUENCE [LARGE SCALE GENOMIC DNA]</scope>
    <source>
        <strain evidence="5 6">CBS122122</strain>
    </source>
</reference>
<keyword evidence="2 3" id="KW-0040">ANK repeat</keyword>
<dbReference type="InterPro" id="IPR025676">
    <property type="entry name" value="Clr5_dom"/>
</dbReference>
<dbReference type="PROSITE" id="PS50297">
    <property type="entry name" value="ANK_REP_REGION"/>
    <property type="match status" value="3"/>
</dbReference>
<feature type="repeat" description="ANK" evidence="3">
    <location>
        <begin position="1084"/>
        <end position="1116"/>
    </location>
</feature>